<reference evidence="1" key="1">
    <citation type="submission" date="2019-08" db="EMBL/GenBank/DDBJ databases">
        <authorList>
            <person name="Kucharzyk K."/>
            <person name="Murdoch R.W."/>
            <person name="Higgins S."/>
            <person name="Loffler F."/>
        </authorList>
    </citation>
    <scope>NUCLEOTIDE SEQUENCE</scope>
</reference>
<gene>
    <name evidence="1" type="ORF">SDC9_129110</name>
</gene>
<dbReference type="AlphaFoldDB" id="A0A645CZR1"/>
<evidence type="ECO:0000313" key="1">
    <source>
        <dbReference type="EMBL" id="MPM82052.1"/>
    </source>
</evidence>
<organism evidence="1">
    <name type="scientific">bioreactor metagenome</name>
    <dbReference type="NCBI Taxonomy" id="1076179"/>
    <lineage>
        <taxon>unclassified sequences</taxon>
        <taxon>metagenomes</taxon>
        <taxon>ecological metagenomes</taxon>
    </lineage>
</organism>
<proteinExistence type="predicted"/>
<dbReference type="EMBL" id="VSSQ01031241">
    <property type="protein sequence ID" value="MPM82052.1"/>
    <property type="molecule type" value="Genomic_DNA"/>
</dbReference>
<sequence>MVRVVYMIGLERHLEKDGEVDLLGIIGLIFLYGWHH</sequence>
<protein>
    <submittedName>
        <fullName evidence="1">Uncharacterized protein</fullName>
    </submittedName>
</protein>
<comment type="caution">
    <text evidence="1">The sequence shown here is derived from an EMBL/GenBank/DDBJ whole genome shotgun (WGS) entry which is preliminary data.</text>
</comment>
<name>A0A645CZR1_9ZZZZ</name>
<accession>A0A645CZR1</accession>